<evidence type="ECO:0000313" key="1">
    <source>
        <dbReference type="EMBL" id="OIJ12465.1"/>
    </source>
</evidence>
<dbReference type="Proteomes" id="UP000179524">
    <property type="component" value="Unassembled WGS sequence"/>
</dbReference>
<evidence type="ECO:0008006" key="3">
    <source>
        <dbReference type="Google" id="ProtNLM"/>
    </source>
</evidence>
<keyword evidence="2" id="KW-1185">Reference proteome</keyword>
<gene>
    <name evidence="1" type="ORF">BKP37_13585</name>
</gene>
<accession>A0A1S2LM24</accession>
<dbReference type="Pfam" id="PF14165">
    <property type="entry name" value="YtzH"/>
    <property type="match status" value="1"/>
</dbReference>
<dbReference type="RefSeq" id="WP_071310144.1">
    <property type="nucleotide sequence ID" value="NZ_MLQR01000031.1"/>
</dbReference>
<comment type="caution">
    <text evidence="1">The sequence shown here is derived from an EMBL/GenBank/DDBJ whole genome shotgun (WGS) entry which is preliminary data.</text>
</comment>
<dbReference type="OrthoDB" id="2968867at2"/>
<proteinExistence type="predicted"/>
<protein>
    <recommendedName>
        <fullName evidence="3">YtzH-like protein</fullName>
    </recommendedName>
</protein>
<sequence>MNYQDQLTLLTDILKNQQAQQYGTEDEFNQIQRLAQSLQGQEQLNENMQQTLTNITNYCSTRDCNNSQQIDQWIQSINESTLPYPHE</sequence>
<evidence type="ECO:0000313" key="2">
    <source>
        <dbReference type="Proteomes" id="UP000179524"/>
    </source>
</evidence>
<name>A0A1S2LM24_9BACI</name>
<reference evidence="1 2" key="1">
    <citation type="submission" date="2016-10" db="EMBL/GenBank/DDBJ databases">
        <title>Draft genome sequences of four alkaliphilic bacteria belonging to the Anaerobacillus genus.</title>
        <authorList>
            <person name="Bassil N.M."/>
            <person name="Lloyd J.R."/>
        </authorList>
    </citation>
    <scope>NUCLEOTIDE SEQUENCE [LARGE SCALE GENOMIC DNA]</scope>
    <source>
        <strain evidence="1 2">DSM 18345</strain>
    </source>
</reference>
<dbReference type="InterPro" id="IPR025547">
    <property type="entry name" value="YtzH"/>
</dbReference>
<dbReference type="AlphaFoldDB" id="A0A1S2LM24"/>
<organism evidence="1 2">
    <name type="scientific">Anaerobacillus alkalilacustris</name>
    <dbReference type="NCBI Taxonomy" id="393763"/>
    <lineage>
        <taxon>Bacteria</taxon>
        <taxon>Bacillati</taxon>
        <taxon>Bacillota</taxon>
        <taxon>Bacilli</taxon>
        <taxon>Bacillales</taxon>
        <taxon>Bacillaceae</taxon>
        <taxon>Anaerobacillus</taxon>
    </lineage>
</organism>
<dbReference type="EMBL" id="MLQR01000031">
    <property type="protein sequence ID" value="OIJ12465.1"/>
    <property type="molecule type" value="Genomic_DNA"/>
</dbReference>